<dbReference type="AlphaFoldDB" id="A0A2G5UB66"/>
<reference evidence="3" key="1">
    <citation type="submission" date="2017-10" db="EMBL/GenBank/DDBJ databases">
        <title>Rapid genome shrinkage in a self-fertile nematode reveals novel sperm competition proteins.</title>
        <authorList>
            <person name="Yin D."/>
            <person name="Schwarz E.M."/>
            <person name="Thomas C.G."/>
            <person name="Felde R.L."/>
            <person name="Korf I.F."/>
            <person name="Cutter A.D."/>
            <person name="Schartner C.M."/>
            <person name="Ralston E.J."/>
            <person name="Meyer B.J."/>
            <person name="Haag E.S."/>
        </authorList>
    </citation>
    <scope>NUCLEOTIDE SEQUENCE [LARGE SCALE GENOMIC DNA]</scope>
    <source>
        <strain evidence="3">JU1422</strain>
    </source>
</reference>
<organism evidence="2 3">
    <name type="scientific">Caenorhabditis nigoni</name>
    <dbReference type="NCBI Taxonomy" id="1611254"/>
    <lineage>
        <taxon>Eukaryota</taxon>
        <taxon>Metazoa</taxon>
        <taxon>Ecdysozoa</taxon>
        <taxon>Nematoda</taxon>
        <taxon>Chromadorea</taxon>
        <taxon>Rhabditida</taxon>
        <taxon>Rhabditina</taxon>
        <taxon>Rhabditomorpha</taxon>
        <taxon>Rhabditoidea</taxon>
        <taxon>Rhabditidae</taxon>
        <taxon>Peloderinae</taxon>
        <taxon>Caenorhabditis</taxon>
    </lineage>
</organism>
<sequence length="105" mass="11575">MPSKSSIFFFTTIFLLVAVCTANLATGRASLRPSAGKRSVLVGRTPAHYYQLAAAAAVKRYENELTCSMHTMSILDARLQQLQEEIDEIVEVMEACHTIRAVNSL</sequence>
<dbReference type="OrthoDB" id="5818777at2759"/>
<evidence type="ECO:0000256" key="1">
    <source>
        <dbReference type="SAM" id="SignalP"/>
    </source>
</evidence>
<dbReference type="Proteomes" id="UP000230233">
    <property type="component" value="Chromosome IV"/>
</dbReference>
<dbReference type="STRING" id="1611254.A0A2G5UB66"/>
<gene>
    <name evidence="2" type="primary">Cni-F08B4.4</name>
    <name evidence="2" type="synonym">Cnig_chr_IV.g15476</name>
    <name evidence="2" type="ORF">B9Z55_015476</name>
</gene>
<feature type="chain" id="PRO_5013794744" evidence="1">
    <location>
        <begin position="23"/>
        <end position="105"/>
    </location>
</feature>
<protein>
    <submittedName>
        <fullName evidence="2">Uncharacterized protein</fullName>
    </submittedName>
</protein>
<proteinExistence type="predicted"/>
<feature type="signal peptide" evidence="1">
    <location>
        <begin position="1"/>
        <end position="22"/>
    </location>
</feature>
<name>A0A2G5UB66_9PELO</name>
<comment type="caution">
    <text evidence="2">The sequence shown here is derived from an EMBL/GenBank/DDBJ whole genome shotgun (WGS) entry which is preliminary data.</text>
</comment>
<keyword evidence="3" id="KW-1185">Reference proteome</keyword>
<dbReference type="EMBL" id="PDUG01000004">
    <property type="protein sequence ID" value="PIC36516.1"/>
    <property type="molecule type" value="Genomic_DNA"/>
</dbReference>
<evidence type="ECO:0000313" key="2">
    <source>
        <dbReference type="EMBL" id="PIC36516.1"/>
    </source>
</evidence>
<evidence type="ECO:0000313" key="3">
    <source>
        <dbReference type="Proteomes" id="UP000230233"/>
    </source>
</evidence>
<accession>A0A2G5UB66</accession>
<keyword evidence="1" id="KW-0732">Signal</keyword>